<proteinExistence type="predicted"/>
<name>A0A5B0X1X8_9GAMM</name>
<evidence type="ECO:0000313" key="3">
    <source>
        <dbReference type="Proteomes" id="UP000323708"/>
    </source>
</evidence>
<dbReference type="Gene3D" id="1.10.1200.10">
    <property type="entry name" value="ACP-like"/>
    <property type="match status" value="1"/>
</dbReference>
<protein>
    <submittedName>
        <fullName evidence="2">Acyl carrier protein</fullName>
    </submittedName>
</protein>
<dbReference type="EMBL" id="VTUX01000002">
    <property type="protein sequence ID" value="KAA1193384.1"/>
    <property type="molecule type" value="Genomic_DNA"/>
</dbReference>
<dbReference type="PROSITE" id="PS50075">
    <property type="entry name" value="CARRIER"/>
    <property type="match status" value="1"/>
</dbReference>
<dbReference type="Pfam" id="PF00550">
    <property type="entry name" value="PP-binding"/>
    <property type="match status" value="1"/>
</dbReference>
<comment type="caution">
    <text evidence="2">The sequence shown here is derived from an EMBL/GenBank/DDBJ whole genome shotgun (WGS) entry which is preliminary data.</text>
</comment>
<evidence type="ECO:0000259" key="1">
    <source>
        <dbReference type="PROSITE" id="PS50075"/>
    </source>
</evidence>
<feature type="domain" description="Carrier" evidence="1">
    <location>
        <begin position="2"/>
        <end position="80"/>
    </location>
</feature>
<dbReference type="RefSeq" id="WP_149610491.1">
    <property type="nucleotide sequence ID" value="NZ_VTUX01000002.1"/>
</dbReference>
<dbReference type="InterPro" id="IPR036736">
    <property type="entry name" value="ACP-like_sf"/>
</dbReference>
<accession>A0A5B0X1X8</accession>
<dbReference type="SUPFAM" id="SSF47336">
    <property type="entry name" value="ACP-like"/>
    <property type="match status" value="1"/>
</dbReference>
<gene>
    <name evidence="2" type="ORF">F0M18_05985</name>
</gene>
<keyword evidence="3" id="KW-1185">Reference proteome</keyword>
<dbReference type="Proteomes" id="UP000323708">
    <property type="component" value="Unassembled WGS sequence"/>
</dbReference>
<sequence>MNVTVEAINGITDLFEQQLNIRVPSSDTDLIETGLIDSLMLVELIMHLEREFNISVAFEDIDLDNFRTVNAIEQFVKQRSS</sequence>
<dbReference type="AlphaFoldDB" id="A0A5B0X1X8"/>
<organism evidence="2 3">
    <name type="scientific">Pseudohalioglobus sediminis</name>
    <dbReference type="NCBI Taxonomy" id="2606449"/>
    <lineage>
        <taxon>Bacteria</taxon>
        <taxon>Pseudomonadati</taxon>
        <taxon>Pseudomonadota</taxon>
        <taxon>Gammaproteobacteria</taxon>
        <taxon>Cellvibrionales</taxon>
        <taxon>Halieaceae</taxon>
        <taxon>Pseudohalioglobus</taxon>
    </lineage>
</organism>
<evidence type="ECO:0000313" key="2">
    <source>
        <dbReference type="EMBL" id="KAA1193384.1"/>
    </source>
</evidence>
<dbReference type="InterPro" id="IPR009081">
    <property type="entry name" value="PP-bd_ACP"/>
</dbReference>
<reference evidence="2 3" key="1">
    <citation type="submission" date="2019-09" db="EMBL/GenBank/DDBJ databases">
        <authorList>
            <person name="Chen X.-Y."/>
        </authorList>
    </citation>
    <scope>NUCLEOTIDE SEQUENCE [LARGE SCALE GENOMIC DNA]</scope>
    <source>
        <strain evidence="2 3">NY5</strain>
    </source>
</reference>